<comment type="caution">
    <text evidence="2">The sequence shown here is derived from an EMBL/GenBank/DDBJ whole genome shotgun (WGS) entry which is preliminary data.</text>
</comment>
<dbReference type="CDD" id="cd00761">
    <property type="entry name" value="Glyco_tranf_GTA_type"/>
    <property type="match status" value="1"/>
</dbReference>
<gene>
    <name evidence="2" type="ORF">RM532_15565</name>
</gene>
<keyword evidence="2" id="KW-0328">Glycosyltransferase</keyword>
<dbReference type="RefSeq" id="WP_311654260.1">
    <property type="nucleotide sequence ID" value="NZ_JAVRIB010000030.1"/>
</dbReference>
<dbReference type="SUPFAM" id="SSF53448">
    <property type="entry name" value="Nucleotide-diphospho-sugar transferases"/>
    <property type="match status" value="1"/>
</dbReference>
<evidence type="ECO:0000313" key="3">
    <source>
        <dbReference type="Proteomes" id="UP001251857"/>
    </source>
</evidence>
<dbReference type="EMBL" id="JAVRIB010000030">
    <property type="protein sequence ID" value="MDT0636366.1"/>
    <property type="molecule type" value="Genomic_DNA"/>
</dbReference>
<evidence type="ECO:0000313" key="2">
    <source>
        <dbReference type="EMBL" id="MDT0636366.1"/>
    </source>
</evidence>
<feature type="domain" description="Glycosyltransferase 2-like" evidence="1">
    <location>
        <begin position="14"/>
        <end position="131"/>
    </location>
</feature>
<keyword evidence="3" id="KW-1185">Reference proteome</keyword>
<accession>A0ABU3C4P3</accession>
<dbReference type="InterPro" id="IPR050834">
    <property type="entry name" value="Glycosyltransf_2"/>
</dbReference>
<dbReference type="Pfam" id="PF00535">
    <property type="entry name" value="Glycos_transf_2"/>
    <property type="match status" value="1"/>
</dbReference>
<dbReference type="GO" id="GO:0016757">
    <property type="term" value="F:glycosyltransferase activity"/>
    <property type="evidence" value="ECO:0007669"/>
    <property type="project" value="UniProtKB-KW"/>
</dbReference>
<dbReference type="PANTHER" id="PTHR43685:SF2">
    <property type="entry name" value="GLYCOSYLTRANSFERASE 2-LIKE DOMAIN-CONTAINING PROTEIN"/>
    <property type="match status" value="1"/>
</dbReference>
<reference evidence="2 3" key="1">
    <citation type="submission" date="2023-09" db="EMBL/GenBank/DDBJ databases">
        <authorList>
            <person name="Rey-Velasco X."/>
        </authorList>
    </citation>
    <scope>NUCLEOTIDE SEQUENCE [LARGE SCALE GENOMIC DNA]</scope>
    <source>
        <strain evidence="2 3">W335</strain>
    </source>
</reference>
<keyword evidence="2" id="KW-0808">Transferase</keyword>
<dbReference type="Gene3D" id="3.90.550.10">
    <property type="entry name" value="Spore Coat Polysaccharide Biosynthesis Protein SpsA, Chain A"/>
    <property type="match status" value="1"/>
</dbReference>
<dbReference type="InterPro" id="IPR001173">
    <property type="entry name" value="Glyco_trans_2-like"/>
</dbReference>
<evidence type="ECO:0000259" key="1">
    <source>
        <dbReference type="Pfam" id="PF00535"/>
    </source>
</evidence>
<dbReference type="Proteomes" id="UP001251857">
    <property type="component" value="Unassembled WGS sequence"/>
</dbReference>
<name>A0ABU3C4P3_9GAMM</name>
<protein>
    <submittedName>
        <fullName evidence="2">Glycosyltransferase family 2 protein</fullName>
        <ecNumber evidence="2">2.4.-.-</ecNumber>
    </submittedName>
</protein>
<organism evidence="2 3">
    <name type="scientific">Spectribacter hydrogenoxidans</name>
    <dbReference type="NCBI Taxonomy" id="3075608"/>
    <lineage>
        <taxon>Bacteria</taxon>
        <taxon>Pseudomonadati</taxon>
        <taxon>Pseudomonadota</taxon>
        <taxon>Gammaproteobacteria</taxon>
        <taxon>Salinisphaerales</taxon>
        <taxon>Salinisphaeraceae</taxon>
        <taxon>Spectribacter</taxon>
    </lineage>
</organism>
<dbReference type="EC" id="2.4.-.-" evidence="2"/>
<proteinExistence type="predicted"/>
<dbReference type="InterPro" id="IPR029044">
    <property type="entry name" value="Nucleotide-diphossugar_trans"/>
</dbReference>
<sequence length="303" mass="34241">MTGRAEGATEPLVTVIIPTHNRRELLERAVGSVRRQTHRAMEIIVADDASSDGTADAVREWIAEDTRIRYVRREENIGAATIRNVALAVATGRYVCFLDDDDEWLPEKVATQIPLADRYSIVGCRSRRVDGFEVLGVATARRRERQGSGRLIEVGLDDIFFNNGRLSPSCIMVTTERLRQVGGFDENLVSSQGRDLFVRLVEAFGPAVLLDSYLAAHHQRHGLVRITTTRKNLVGGWAELDKHWHLMSPSLRAWRTFVLCLKEADLAPTYPAQMGWIARSLLYVRPRRLGSYIKTFARKVFVR</sequence>
<dbReference type="PANTHER" id="PTHR43685">
    <property type="entry name" value="GLYCOSYLTRANSFERASE"/>
    <property type="match status" value="1"/>
</dbReference>